<keyword evidence="3 6" id="KW-0863">Zinc-finger</keyword>
<dbReference type="InterPro" id="IPR000571">
    <property type="entry name" value="Znf_CCCH"/>
</dbReference>
<dbReference type="FunFam" id="3.30.1370.210:FF:000009">
    <property type="entry name" value="Zinc finger CCCH domain-containing protein 66"/>
    <property type="match status" value="1"/>
</dbReference>
<feature type="compositionally biased region" description="Low complexity" evidence="7">
    <location>
        <begin position="36"/>
        <end position="45"/>
    </location>
</feature>
<dbReference type="InterPro" id="IPR036855">
    <property type="entry name" value="Znf_CCCH_sf"/>
</dbReference>
<dbReference type="Gene3D" id="3.30.1370.210">
    <property type="match status" value="1"/>
</dbReference>
<dbReference type="InterPro" id="IPR045234">
    <property type="entry name" value="Unkempt-like"/>
</dbReference>
<organism evidence="9 10">
    <name type="scientific">Chloropicon primus</name>
    <dbReference type="NCBI Taxonomy" id="1764295"/>
    <lineage>
        <taxon>Eukaryota</taxon>
        <taxon>Viridiplantae</taxon>
        <taxon>Chlorophyta</taxon>
        <taxon>Chloropicophyceae</taxon>
        <taxon>Chloropicales</taxon>
        <taxon>Chloropicaceae</taxon>
        <taxon>Chloropicon</taxon>
    </lineage>
</organism>
<dbReference type="Proteomes" id="UP000316726">
    <property type="component" value="Chromosome 3"/>
</dbReference>
<dbReference type="PANTHER" id="PTHR14493:SF50">
    <property type="entry name" value="RING FINGER PROTEIN UNKEMPT"/>
    <property type="match status" value="1"/>
</dbReference>
<sequence length="327" mass="36238">MEHHQQHQQHCAHSASSSLTRRDSSSNSGRERSWEDSNNNSTTTDPNITHPAFCTDHFRMYEFKVKACPRTRAHDWTQCPFAHPGEKARRRDPRKYSYSAEPCPDYRKGTCKRGDACEYAHGVFECWLHPSRYRTQMCTDGAGCHRPVCFFAHHHEELRYPTETACVPIPVEPRKPSAPPPGTGHAAAGGSPLDNLGSDQLFSLALAHLLALQNQQLQGQSHAAGGPGPQQQQFHPHNVHAADAGFTAPASPALQHSMLQQSVPYYPQMHAIKQGMSQYQHPLSPNSPLHGDFGVLPMTERGDFGSMDNLLSSLPRSLSDVGLADLR</sequence>
<dbReference type="PANTHER" id="PTHR14493">
    <property type="entry name" value="UNKEMPT FAMILY MEMBER"/>
    <property type="match status" value="1"/>
</dbReference>
<dbReference type="GO" id="GO:0003677">
    <property type="term" value="F:DNA binding"/>
    <property type="evidence" value="ECO:0007669"/>
    <property type="project" value="UniProtKB-KW"/>
</dbReference>
<keyword evidence="4 6" id="KW-0862">Zinc</keyword>
<feature type="compositionally biased region" description="Basic and acidic residues" evidence="7">
    <location>
        <begin position="20"/>
        <end position="35"/>
    </location>
</feature>
<protein>
    <submittedName>
        <fullName evidence="9">Zinc finger CCCH domain-containing protein</fullName>
    </submittedName>
</protein>
<dbReference type="InterPro" id="IPR057444">
    <property type="entry name" value="Znf-CCCH_AtC3H23-like"/>
</dbReference>
<reference evidence="9 10" key="1">
    <citation type="submission" date="2018-07" db="EMBL/GenBank/DDBJ databases">
        <title>The complete nuclear genome of the prasinophyte Chloropicon primus (CCMP1205).</title>
        <authorList>
            <person name="Pombert J.-F."/>
            <person name="Otis C."/>
            <person name="Turmel M."/>
            <person name="Lemieux C."/>
        </authorList>
    </citation>
    <scope>NUCLEOTIDE SEQUENCE [LARGE SCALE GENOMIC DNA]</scope>
    <source>
        <strain evidence="9 10">CCMP1205</strain>
    </source>
</reference>
<dbReference type="SMART" id="SM00356">
    <property type="entry name" value="ZnF_C3H1"/>
    <property type="match status" value="1"/>
</dbReference>
<dbReference type="Pfam" id="PF00642">
    <property type="entry name" value="zf-CCCH"/>
    <property type="match status" value="1"/>
</dbReference>
<keyword evidence="5" id="KW-0238">DNA-binding</keyword>
<feature type="region of interest" description="Disordered" evidence="7">
    <location>
        <begin position="1"/>
        <end position="47"/>
    </location>
</feature>
<evidence type="ECO:0000313" key="9">
    <source>
        <dbReference type="EMBL" id="QDZ19593.1"/>
    </source>
</evidence>
<evidence type="ECO:0000256" key="6">
    <source>
        <dbReference type="PROSITE-ProRule" id="PRU00723"/>
    </source>
</evidence>
<proteinExistence type="predicted"/>
<evidence type="ECO:0000256" key="7">
    <source>
        <dbReference type="SAM" id="MobiDB-lite"/>
    </source>
</evidence>
<dbReference type="Pfam" id="PF25512">
    <property type="entry name" value="zf-CCCH_AtC3H23"/>
    <property type="match status" value="1"/>
</dbReference>
<evidence type="ECO:0000256" key="4">
    <source>
        <dbReference type="ARBA" id="ARBA00022833"/>
    </source>
</evidence>
<dbReference type="AlphaFoldDB" id="A0A5B8MGN7"/>
<dbReference type="STRING" id="1764295.A0A5B8MGN7"/>
<feature type="zinc finger region" description="C3H1-type" evidence="6">
    <location>
        <begin position="97"/>
        <end position="124"/>
    </location>
</feature>
<dbReference type="EMBL" id="CP031036">
    <property type="protein sequence ID" value="QDZ19593.1"/>
    <property type="molecule type" value="Genomic_DNA"/>
</dbReference>
<evidence type="ECO:0000256" key="3">
    <source>
        <dbReference type="ARBA" id="ARBA00022771"/>
    </source>
</evidence>
<feature type="region of interest" description="Disordered" evidence="7">
    <location>
        <begin position="172"/>
        <end position="192"/>
    </location>
</feature>
<dbReference type="OrthoDB" id="410307at2759"/>
<evidence type="ECO:0000313" key="10">
    <source>
        <dbReference type="Proteomes" id="UP000316726"/>
    </source>
</evidence>
<gene>
    <name evidence="9" type="ORF">A3770_03p21110</name>
</gene>
<dbReference type="PROSITE" id="PS50103">
    <property type="entry name" value="ZF_C3H1"/>
    <property type="match status" value="1"/>
</dbReference>
<feature type="compositionally biased region" description="Low complexity" evidence="7">
    <location>
        <begin position="8"/>
        <end position="19"/>
    </location>
</feature>
<keyword evidence="2" id="KW-0677">Repeat</keyword>
<keyword evidence="1 6" id="KW-0479">Metal-binding</keyword>
<keyword evidence="10" id="KW-1185">Reference proteome</keyword>
<dbReference type="SUPFAM" id="SSF90229">
    <property type="entry name" value="CCCH zinc finger"/>
    <property type="match status" value="1"/>
</dbReference>
<feature type="compositionally biased region" description="Low complexity" evidence="7">
    <location>
        <begin position="183"/>
        <end position="192"/>
    </location>
</feature>
<name>A0A5B8MGN7_9CHLO</name>
<evidence type="ECO:0000256" key="5">
    <source>
        <dbReference type="ARBA" id="ARBA00023125"/>
    </source>
</evidence>
<evidence type="ECO:0000256" key="1">
    <source>
        <dbReference type="ARBA" id="ARBA00022723"/>
    </source>
</evidence>
<accession>A0A5B8MGN7</accession>
<dbReference type="GO" id="GO:0008270">
    <property type="term" value="F:zinc ion binding"/>
    <property type="evidence" value="ECO:0007669"/>
    <property type="project" value="UniProtKB-KW"/>
</dbReference>
<evidence type="ECO:0000256" key="2">
    <source>
        <dbReference type="ARBA" id="ARBA00022737"/>
    </source>
</evidence>
<evidence type="ECO:0000259" key="8">
    <source>
        <dbReference type="PROSITE" id="PS50103"/>
    </source>
</evidence>
<feature type="domain" description="C3H1-type" evidence="8">
    <location>
        <begin position="97"/>
        <end position="124"/>
    </location>
</feature>